<dbReference type="STRING" id="425265.A8PWW2"/>
<dbReference type="PANTHER" id="PTHR12111:SF1">
    <property type="entry name" value="SPLICING FACTOR YJU2"/>
    <property type="match status" value="1"/>
</dbReference>
<dbReference type="GO" id="GO:0000349">
    <property type="term" value="P:generation of catalytic spliceosome for first transesterification step"/>
    <property type="evidence" value="ECO:0007669"/>
    <property type="project" value="UniProtKB-UniRule"/>
</dbReference>
<keyword evidence="4 8" id="KW-0747">Spliceosome</keyword>
<evidence type="ECO:0000313" key="11">
    <source>
        <dbReference type="Proteomes" id="UP000008837"/>
    </source>
</evidence>
<dbReference type="InParanoid" id="A8PWW2"/>
<name>A8PWW2_MALGO</name>
<comment type="subcellular location">
    <subcellularLocation>
        <location evidence="1 8">Nucleus</location>
    </subcellularLocation>
</comment>
<comment type="caution">
    <text evidence="10">The sequence shown here is derived from an EMBL/GenBank/DDBJ whole genome shotgun (WGS) entry which is preliminary data.</text>
</comment>
<dbReference type="KEGG" id="mgl:MGL_1238"/>
<keyword evidence="6" id="KW-0508">mRNA splicing</keyword>
<dbReference type="GO" id="GO:0071006">
    <property type="term" value="C:U2-type catalytic step 1 spliceosome"/>
    <property type="evidence" value="ECO:0007669"/>
    <property type="project" value="UniProtKB-UniRule"/>
</dbReference>
<protein>
    <recommendedName>
        <fullName evidence="8">Splicing factor YJU2</fullName>
    </recommendedName>
</protein>
<dbReference type="InterPro" id="IPR007590">
    <property type="entry name" value="Saf4/Yju2"/>
</dbReference>
<feature type="compositionally biased region" description="Polar residues" evidence="9">
    <location>
        <begin position="230"/>
        <end position="246"/>
    </location>
</feature>
<evidence type="ECO:0000256" key="8">
    <source>
        <dbReference type="HAMAP-Rule" id="MF_03226"/>
    </source>
</evidence>
<proteinExistence type="inferred from homology"/>
<feature type="region of interest" description="Disordered" evidence="9">
    <location>
        <begin position="230"/>
        <end position="283"/>
    </location>
</feature>
<keyword evidence="3 8" id="KW-0479">Metal-binding</keyword>
<reference evidence="10 11" key="1">
    <citation type="journal article" date="2007" name="Proc. Natl. Acad. Sci. U.S.A.">
        <title>Dandruff-associated Malassezia genomes reveal convergent and divergent virulence traits shared with plant and human fungal pathogens.</title>
        <authorList>
            <person name="Xu J."/>
            <person name="Saunders C.W."/>
            <person name="Hu P."/>
            <person name="Grant R.A."/>
            <person name="Boekhout T."/>
            <person name="Kuramae E.E."/>
            <person name="Kronstad J.W."/>
            <person name="Deangelis Y.M."/>
            <person name="Reeder N.L."/>
            <person name="Johnstone K.R."/>
            <person name="Leland M."/>
            <person name="Fieno A.M."/>
            <person name="Begley W.M."/>
            <person name="Sun Y."/>
            <person name="Lacey M.P."/>
            <person name="Chaudhary T."/>
            <person name="Keough T."/>
            <person name="Chu L."/>
            <person name="Sears R."/>
            <person name="Yuan B."/>
            <person name="Dawson T.L.Jr."/>
        </authorList>
    </citation>
    <scope>NUCLEOTIDE SEQUENCE [LARGE SCALE GENOMIC DNA]</scope>
    <source>
        <strain evidence="11">ATCC MYA-4612 / CBS 7966</strain>
    </source>
</reference>
<evidence type="ECO:0000256" key="3">
    <source>
        <dbReference type="ARBA" id="ARBA00022723"/>
    </source>
</evidence>
<sequence>MSERKVLQKYYPPDFDPSIVKRRKTGGGRQKTVRLMAPFSMRCNTCGEYIYRGKKFNARKETVNDDDYYGITIYRFYIKCSQCSSEITFKTDPKNSDYAAEHGASRNFEPWREHDKEKEPESGSEHEQDGDEPDVDPMKALEQRMAESQREMEVMDALQDIRTRNARFERMDTSTVLGAIDENKRKVASTAERSTNSRREADEQEEEEKEEEALVRKYFRHEQPNDVSSITATAASDTNIPNTSHLLSERTREQLRSLAVPTQNKPAPKRKRGPNALGIVRKA</sequence>
<keyword evidence="5 8" id="KW-0862">Zinc</keyword>
<dbReference type="FunCoup" id="A8PWW2">
    <property type="interactions" value="328"/>
</dbReference>
<dbReference type="InterPro" id="IPR043701">
    <property type="entry name" value="Yju2"/>
</dbReference>
<evidence type="ECO:0000256" key="2">
    <source>
        <dbReference type="ARBA" id="ARBA00022664"/>
    </source>
</evidence>
<keyword evidence="2" id="KW-0507">mRNA processing</keyword>
<evidence type="ECO:0000256" key="6">
    <source>
        <dbReference type="ARBA" id="ARBA00023187"/>
    </source>
</evidence>
<evidence type="ECO:0000256" key="1">
    <source>
        <dbReference type="ARBA" id="ARBA00004123"/>
    </source>
</evidence>
<dbReference type="AlphaFoldDB" id="A8PWW2"/>
<feature type="region of interest" description="Disordered" evidence="9">
    <location>
        <begin position="91"/>
        <end position="136"/>
    </location>
</feature>
<dbReference type="PANTHER" id="PTHR12111">
    <property type="entry name" value="SPLICING FACTOR YJU2"/>
    <property type="match status" value="1"/>
</dbReference>
<dbReference type="Pfam" id="PF04502">
    <property type="entry name" value="Saf4_Yju2"/>
    <property type="match status" value="1"/>
</dbReference>
<evidence type="ECO:0000256" key="4">
    <source>
        <dbReference type="ARBA" id="ARBA00022728"/>
    </source>
</evidence>
<feature type="binding site" evidence="8">
    <location>
        <position position="80"/>
    </location>
    <ligand>
        <name>Zn(2+)</name>
        <dbReference type="ChEBI" id="CHEBI:29105"/>
    </ligand>
</feature>
<keyword evidence="11" id="KW-1185">Reference proteome</keyword>
<dbReference type="VEuPathDB" id="FungiDB:MGL_1238"/>
<dbReference type="RefSeq" id="XP_001731970.1">
    <property type="nucleotide sequence ID" value="XM_001731918.1"/>
</dbReference>
<dbReference type="OrthoDB" id="674963at2759"/>
<feature type="region of interest" description="Disordered" evidence="9">
    <location>
        <begin position="178"/>
        <end position="212"/>
    </location>
</feature>
<comment type="function">
    <text evidence="8">Part of the spliceosome which catalyzes two sequential transesterification reactions, first the excision of the non-coding intron from pre-mRNA and then the ligation of the coding exons to form the mature mRNA. Plays a role in stabilizing the structure of the spliceosome catalytic core and docking of the branch helix into the active site, producing 5'-exon and lariat intron-3'-intermediates.</text>
</comment>
<comment type="similarity">
    <text evidence="8">Belongs to the CWC16 family. YJU2 subfamily.</text>
</comment>
<feature type="binding site" evidence="8">
    <location>
        <position position="46"/>
    </location>
    <ligand>
        <name>Zn(2+)</name>
        <dbReference type="ChEBI" id="CHEBI:29105"/>
    </ligand>
</feature>
<dbReference type="GO" id="GO:0046872">
    <property type="term" value="F:metal ion binding"/>
    <property type="evidence" value="ECO:0007669"/>
    <property type="project" value="UniProtKB-KW"/>
</dbReference>
<feature type="compositionally biased region" description="Basic and acidic residues" evidence="9">
    <location>
        <begin position="91"/>
        <end position="127"/>
    </location>
</feature>
<dbReference type="Proteomes" id="UP000008837">
    <property type="component" value="Unassembled WGS sequence"/>
</dbReference>
<organism evidence="10 11">
    <name type="scientific">Malassezia globosa (strain ATCC MYA-4612 / CBS 7966)</name>
    <name type="common">Dandruff-associated fungus</name>
    <dbReference type="NCBI Taxonomy" id="425265"/>
    <lineage>
        <taxon>Eukaryota</taxon>
        <taxon>Fungi</taxon>
        <taxon>Dikarya</taxon>
        <taxon>Basidiomycota</taxon>
        <taxon>Ustilaginomycotina</taxon>
        <taxon>Malasseziomycetes</taxon>
        <taxon>Malasseziales</taxon>
        <taxon>Malasseziaceae</taxon>
        <taxon>Malassezia</taxon>
    </lineage>
</organism>
<evidence type="ECO:0000313" key="10">
    <source>
        <dbReference type="EMBL" id="EDP44756.1"/>
    </source>
</evidence>
<comment type="subunit">
    <text evidence="8">Component of the spliceosome. Present in the activated B complex, the catalytically activated B* complex which catalyzes the branching, the catalytic step 1 C complex catalyzing the exon ligation, and the postcatalytic P complex containing the ligated exons (mRNA) and the excised lariat intron.</text>
</comment>
<dbReference type="HAMAP" id="MF_03226">
    <property type="entry name" value="YJU2"/>
    <property type="match status" value="1"/>
</dbReference>
<evidence type="ECO:0000256" key="7">
    <source>
        <dbReference type="ARBA" id="ARBA00023242"/>
    </source>
</evidence>
<gene>
    <name evidence="10" type="ORF">MGL_1238</name>
</gene>
<feature type="binding site" evidence="8">
    <location>
        <position position="83"/>
    </location>
    <ligand>
        <name>Zn(2+)</name>
        <dbReference type="ChEBI" id="CHEBI:29105"/>
    </ligand>
</feature>
<evidence type="ECO:0000256" key="9">
    <source>
        <dbReference type="SAM" id="MobiDB-lite"/>
    </source>
</evidence>
<feature type="binding site" evidence="8">
    <location>
        <position position="43"/>
    </location>
    <ligand>
        <name>Zn(2+)</name>
        <dbReference type="ChEBI" id="CHEBI:29105"/>
    </ligand>
</feature>
<dbReference type="OMA" id="NNDYQCE"/>
<feature type="compositionally biased region" description="Acidic residues" evidence="9">
    <location>
        <begin position="202"/>
        <end position="211"/>
    </location>
</feature>
<dbReference type="EMBL" id="AAYY01000003">
    <property type="protein sequence ID" value="EDP44756.1"/>
    <property type="molecule type" value="Genomic_DNA"/>
</dbReference>
<accession>A8PWW2</accession>
<evidence type="ECO:0000256" key="5">
    <source>
        <dbReference type="ARBA" id="ARBA00022833"/>
    </source>
</evidence>
<dbReference type="GeneID" id="5856275"/>
<keyword evidence="7 8" id="KW-0539">Nucleus</keyword>